<proteinExistence type="predicted"/>
<keyword evidence="2" id="KW-1185">Reference proteome</keyword>
<sequence>MRFLTHSTLSFSSAGQPTEVFGLGRGDDGLSSNSELVTAEDAELMTGNDSAANTSCNFLRCRWTEKGSPYAAQKRSGVTPQPAHVQSKGERQRLKFALQFLLKCLSDNLVFNFFYYFFICDT</sequence>
<dbReference type="EMBL" id="VIEB01000359">
    <property type="protein sequence ID" value="TQD93736.1"/>
    <property type="molecule type" value="Genomic_DNA"/>
</dbReference>
<comment type="caution">
    <text evidence="1">The sequence shown here is derived from an EMBL/GenBank/DDBJ whole genome shotgun (WGS) entry which is preliminary data.</text>
</comment>
<evidence type="ECO:0000313" key="2">
    <source>
        <dbReference type="Proteomes" id="UP000315295"/>
    </source>
</evidence>
<evidence type="ECO:0000313" key="1">
    <source>
        <dbReference type="EMBL" id="TQD93736.1"/>
    </source>
</evidence>
<gene>
    <name evidence="1" type="ORF">C1H46_020635</name>
</gene>
<reference evidence="1 2" key="1">
    <citation type="journal article" date="2019" name="G3 (Bethesda)">
        <title>Sequencing of a Wild Apple (Malus baccata) Genome Unravels the Differences Between Cultivated and Wild Apple Species Regarding Disease Resistance and Cold Tolerance.</title>
        <authorList>
            <person name="Chen X."/>
        </authorList>
    </citation>
    <scope>NUCLEOTIDE SEQUENCE [LARGE SCALE GENOMIC DNA]</scope>
    <source>
        <strain evidence="2">cv. Shandingzi</strain>
        <tissue evidence="1">Leaves</tissue>
    </source>
</reference>
<organism evidence="1 2">
    <name type="scientific">Malus baccata</name>
    <name type="common">Siberian crab apple</name>
    <name type="synonym">Pyrus baccata</name>
    <dbReference type="NCBI Taxonomy" id="106549"/>
    <lineage>
        <taxon>Eukaryota</taxon>
        <taxon>Viridiplantae</taxon>
        <taxon>Streptophyta</taxon>
        <taxon>Embryophyta</taxon>
        <taxon>Tracheophyta</taxon>
        <taxon>Spermatophyta</taxon>
        <taxon>Magnoliopsida</taxon>
        <taxon>eudicotyledons</taxon>
        <taxon>Gunneridae</taxon>
        <taxon>Pentapetalae</taxon>
        <taxon>rosids</taxon>
        <taxon>fabids</taxon>
        <taxon>Rosales</taxon>
        <taxon>Rosaceae</taxon>
        <taxon>Amygdaloideae</taxon>
        <taxon>Maleae</taxon>
        <taxon>Malus</taxon>
    </lineage>
</organism>
<dbReference type="AlphaFoldDB" id="A0A540M4X1"/>
<protein>
    <submittedName>
        <fullName evidence="1">Uncharacterized protein</fullName>
    </submittedName>
</protein>
<dbReference type="Proteomes" id="UP000315295">
    <property type="component" value="Unassembled WGS sequence"/>
</dbReference>
<accession>A0A540M4X1</accession>
<name>A0A540M4X1_MALBA</name>